<keyword evidence="3" id="KW-1185">Reference proteome</keyword>
<feature type="signal peptide" evidence="1">
    <location>
        <begin position="1"/>
        <end position="20"/>
    </location>
</feature>
<dbReference type="RefSeq" id="WP_338239907.1">
    <property type="nucleotide sequence ID" value="NZ_BQKE01000007.1"/>
</dbReference>
<evidence type="ECO:0000256" key="1">
    <source>
        <dbReference type="SAM" id="SignalP"/>
    </source>
</evidence>
<feature type="chain" id="PRO_5042935949" description="Lipoprotein" evidence="1">
    <location>
        <begin position="21"/>
        <end position="192"/>
    </location>
</feature>
<sequence length="192" mass="21864">MKKYLLLPFLLALFSCQSESLRVLKLYYQLPSDYFDCPEMGIKDNQKTRLNAVAESPQSDTYLEFMTPCSDDGWEYLKIIKVGDKDFLLHYMDYNSLDEKNLGVVVYEVDNGSLKKSNTTLFPSFSIVSNVADKSNIGSEIANGNSITSLDPELRFYPDKNEIDLIPSSMLELDVVLGKFTLEDNSFKFKVN</sequence>
<accession>A0AAN5ANJ5</accession>
<organism evidence="2 3">
    <name type="scientific">Persicobacter diffluens</name>
    <dbReference type="NCBI Taxonomy" id="981"/>
    <lineage>
        <taxon>Bacteria</taxon>
        <taxon>Pseudomonadati</taxon>
        <taxon>Bacteroidota</taxon>
        <taxon>Cytophagia</taxon>
        <taxon>Cytophagales</taxon>
        <taxon>Persicobacteraceae</taxon>
        <taxon>Persicobacter</taxon>
    </lineage>
</organism>
<evidence type="ECO:0000313" key="2">
    <source>
        <dbReference type="EMBL" id="GJM64857.1"/>
    </source>
</evidence>
<evidence type="ECO:0000313" key="3">
    <source>
        <dbReference type="Proteomes" id="UP001310022"/>
    </source>
</evidence>
<comment type="caution">
    <text evidence="2">The sequence shown here is derived from an EMBL/GenBank/DDBJ whole genome shotgun (WGS) entry which is preliminary data.</text>
</comment>
<dbReference type="PROSITE" id="PS51257">
    <property type="entry name" value="PROKAR_LIPOPROTEIN"/>
    <property type="match status" value="1"/>
</dbReference>
<reference evidence="2 3" key="1">
    <citation type="submission" date="2021-12" db="EMBL/GenBank/DDBJ databases">
        <title>Genome sequencing of bacteria with rrn-lacking chromosome and rrn-plasmid.</title>
        <authorList>
            <person name="Anda M."/>
            <person name="Iwasaki W."/>
        </authorList>
    </citation>
    <scope>NUCLEOTIDE SEQUENCE [LARGE SCALE GENOMIC DNA]</scope>
    <source>
        <strain evidence="2 3">NBRC 15940</strain>
    </source>
</reference>
<name>A0AAN5ANJ5_9BACT</name>
<dbReference type="AlphaFoldDB" id="A0AAN5ANJ5"/>
<keyword evidence="1" id="KW-0732">Signal</keyword>
<dbReference type="EMBL" id="BQKE01000007">
    <property type="protein sequence ID" value="GJM64857.1"/>
    <property type="molecule type" value="Genomic_DNA"/>
</dbReference>
<protein>
    <recommendedName>
        <fullName evidence="4">Lipoprotein</fullName>
    </recommendedName>
</protein>
<evidence type="ECO:0008006" key="4">
    <source>
        <dbReference type="Google" id="ProtNLM"/>
    </source>
</evidence>
<proteinExistence type="predicted"/>
<dbReference type="Proteomes" id="UP001310022">
    <property type="component" value="Unassembled WGS sequence"/>
</dbReference>
<gene>
    <name evidence="2" type="ORF">PEDI_54090</name>
</gene>